<dbReference type="InterPro" id="IPR006122">
    <property type="entry name" value="HMA_Cu_ion-bd"/>
</dbReference>
<evidence type="ECO:0000256" key="1">
    <source>
        <dbReference type="ARBA" id="ARBA00004496"/>
    </source>
</evidence>
<dbReference type="InterPro" id="IPR006121">
    <property type="entry name" value="HMA_dom"/>
</dbReference>
<evidence type="ECO:0000313" key="8">
    <source>
        <dbReference type="EMBL" id="SMO48539.1"/>
    </source>
</evidence>
<keyword evidence="4" id="KW-0479">Metal-binding</keyword>
<evidence type="ECO:0000256" key="2">
    <source>
        <dbReference type="ARBA" id="ARBA00015313"/>
    </source>
</evidence>
<organism evidence="8 9">
    <name type="scientific">Melghirimyces algeriensis</name>
    <dbReference type="NCBI Taxonomy" id="910412"/>
    <lineage>
        <taxon>Bacteria</taxon>
        <taxon>Bacillati</taxon>
        <taxon>Bacillota</taxon>
        <taxon>Bacilli</taxon>
        <taxon>Bacillales</taxon>
        <taxon>Thermoactinomycetaceae</taxon>
        <taxon>Melghirimyces</taxon>
    </lineage>
</organism>
<comment type="subcellular location">
    <subcellularLocation>
        <location evidence="1">Cytoplasm</location>
    </subcellularLocation>
</comment>
<dbReference type="PRINTS" id="PR00946">
    <property type="entry name" value="HGSCAVENGER"/>
</dbReference>
<dbReference type="InterPro" id="IPR017969">
    <property type="entry name" value="Heavy-metal-associated_CS"/>
</dbReference>
<dbReference type="OrthoDB" id="9813965at2"/>
<reference evidence="8 9" key="1">
    <citation type="submission" date="2017-05" db="EMBL/GenBank/DDBJ databases">
        <authorList>
            <person name="Varghese N."/>
            <person name="Submissions S."/>
        </authorList>
    </citation>
    <scope>NUCLEOTIDE SEQUENCE [LARGE SCALE GENOMIC DNA]</scope>
    <source>
        <strain evidence="8 9">DSM 45474</strain>
    </source>
</reference>
<dbReference type="PROSITE" id="PS50846">
    <property type="entry name" value="HMA_2"/>
    <property type="match status" value="1"/>
</dbReference>
<evidence type="ECO:0000256" key="5">
    <source>
        <dbReference type="ARBA" id="ARBA00023008"/>
    </source>
</evidence>
<evidence type="ECO:0000313" key="9">
    <source>
        <dbReference type="Proteomes" id="UP000315636"/>
    </source>
</evidence>
<feature type="domain" description="HMA" evidence="7">
    <location>
        <begin position="2"/>
        <end position="68"/>
    </location>
</feature>
<dbReference type="InterPro" id="IPR049740">
    <property type="entry name" value="CopZ"/>
</dbReference>
<evidence type="ECO:0000256" key="6">
    <source>
        <dbReference type="ARBA" id="ARBA00023186"/>
    </source>
</evidence>
<dbReference type="Proteomes" id="UP000315636">
    <property type="component" value="Unassembled WGS sequence"/>
</dbReference>
<dbReference type="InterPro" id="IPR036163">
    <property type="entry name" value="HMA_dom_sf"/>
</dbReference>
<dbReference type="CDD" id="cd00371">
    <property type="entry name" value="HMA"/>
    <property type="match status" value="1"/>
</dbReference>
<dbReference type="PROSITE" id="PS01047">
    <property type="entry name" value="HMA_1"/>
    <property type="match status" value="1"/>
</dbReference>
<dbReference type="GO" id="GO:0005507">
    <property type="term" value="F:copper ion binding"/>
    <property type="evidence" value="ECO:0007669"/>
    <property type="project" value="InterPro"/>
</dbReference>
<evidence type="ECO:0000256" key="4">
    <source>
        <dbReference type="ARBA" id="ARBA00022723"/>
    </source>
</evidence>
<dbReference type="PANTHER" id="PTHR46594:SF4">
    <property type="entry name" value="P-TYPE CATION-TRANSPORTING ATPASE"/>
    <property type="match status" value="1"/>
</dbReference>
<gene>
    <name evidence="8" type="ORF">SAMN06264849_102231</name>
</gene>
<dbReference type="SUPFAM" id="SSF55008">
    <property type="entry name" value="HMA, heavy metal-associated domain"/>
    <property type="match status" value="1"/>
</dbReference>
<evidence type="ECO:0000259" key="7">
    <source>
        <dbReference type="PROSITE" id="PS50846"/>
    </source>
</evidence>
<name>A0A521BN61_9BACL</name>
<dbReference type="GO" id="GO:0005737">
    <property type="term" value="C:cytoplasm"/>
    <property type="evidence" value="ECO:0007669"/>
    <property type="project" value="UniProtKB-SubCell"/>
</dbReference>
<keyword evidence="5" id="KW-0186">Copper</keyword>
<evidence type="ECO:0000256" key="3">
    <source>
        <dbReference type="ARBA" id="ARBA00022490"/>
    </source>
</evidence>
<keyword evidence="6" id="KW-0143">Chaperone</keyword>
<dbReference type="RefSeq" id="WP_142504531.1">
    <property type="nucleotide sequence ID" value="NZ_FXTI01000002.1"/>
</dbReference>
<dbReference type="AlphaFoldDB" id="A0A521BN61"/>
<sequence length="68" mass="7654">MAKTILHVEGMSCGHCKSAVEEVLTRMEGVEKAEVRLEEHQVIVEYDATKTDESRMKEAVEAQGYDVK</sequence>
<dbReference type="FunFam" id="3.30.70.100:FF:000005">
    <property type="entry name" value="Copper-exporting P-type ATPase A"/>
    <property type="match status" value="1"/>
</dbReference>
<dbReference type="EMBL" id="FXTI01000002">
    <property type="protein sequence ID" value="SMO48539.1"/>
    <property type="molecule type" value="Genomic_DNA"/>
</dbReference>
<proteinExistence type="predicted"/>
<dbReference type="Pfam" id="PF00403">
    <property type="entry name" value="HMA"/>
    <property type="match status" value="1"/>
</dbReference>
<keyword evidence="3" id="KW-0963">Cytoplasm</keyword>
<dbReference type="InterPro" id="IPR001802">
    <property type="entry name" value="MerP/CopZ"/>
</dbReference>
<keyword evidence="9" id="KW-1185">Reference proteome</keyword>
<protein>
    <recommendedName>
        <fullName evidence="2">Copper chaperone CopZ</fullName>
    </recommendedName>
</protein>
<dbReference type="Gene3D" id="3.30.70.100">
    <property type="match status" value="1"/>
</dbReference>
<dbReference type="NCBIfam" id="TIGR00003">
    <property type="entry name" value="copper ion binding protein"/>
    <property type="match status" value="1"/>
</dbReference>
<accession>A0A521BN61</accession>
<dbReference type="PANTHER" id="PTHR46594">
    <property type="entry name" value="P-TYPE CATION-TRANSPORTING ATPASE"/>
    <property type="match status" value="1"/>
</dbReference>
<dbReference type="NCBIfam" id="NF033795">
    <property type="entry name" value="chaper_CopZ_Bs"/>
    <property type="match status" value="1"/>
</dbReference>